<dbReference type="Pfam" id="PF07727">
    <property type="entry name" value="RVT_2"/>
    <property type="match status" value="1"/>
</dbReference>
<dbReference type="InterPro" id="IPR036397">
    <property type="entry name" value="RNaseH_sf"/>
</dbReference>
<evidence type="ECO:0000259" key="3">
    <source>
        <dbReference type="PROSITE" id="PS50158"/>
    </source>
</evidence>
<feature type="region of interest" description="Disordered" evidence="2">
    <location>
        <begin position="2203"/>
        <end position="2267"/>
    </location>
</feature>
<organism evidence="5 6">
    <name type="scientific">Symbiodinium microadriaticum</name>
    <name type="common">Dinoflagellate</name>
    <name type="synonym">Zooxanthella microadriatica</name>
    <dbReference type="NCBI Taxonomy" id="2951"/>
    <lineage>
        <taxon>Eukaryota</taxon>
        <taxon>Sar</taxon>
        <taxon>Alveolata</taxon>
        <taxon>Dinophyceae</taxon>
        <taxon>Suessiales</taxon>
        <taxon>Symbiodiniaceae</taxon>
        <taxon>Symbiodinium</taxon>
    </lineage>
</organism>
<dbReference type="InterPro" id="IPR013103">
    <property type="entry name" value="RVT_2"/>
</dbReference>
<evidence type="ECO:0000259" key="4">
    <source>
        <dbReference type="PROSITE" id="PS50994"/>
    </source>
</evidence>
<name>A0A1Q9D2P9_SYMMI</name>
<dbReference type="OrthoDB" id="1705538at2759"/>
<dbReference type="InterPro" id="IPR012337">
    <property type="entry name" value="RNaseH-like_sf"/>
</dbReference>
<keyword evidence="1" id="KW-0862">Zinc</keyword>
<keyword evidence="1" id="KW-0863">Zinc-finger</keyword>
<feature type="compositionally biased region" description="Polar residues" evidence="2">
    <location>
        <begin position="1029"/>
        <end position="1054"/>
    </location>
</feature>
<feature type="compositionally biased region" description="Acidic residues" evidence="2">
    <location>
        <begin position="1557"/>
        <end position="1569"/>
    </location>
</feature>
<evidence type="ECO:0000313" key="6">
    <source>
        <dbReference type="Proteomes" id="UP000186817"/>
    </source>
</evidence>
<dbReference type="SMART" id="SM00343">
    <property type="entry name" value="ZnF_C2HC"/>
    <property type="match status" value="1"/>
</dbReference>
<feature type="region of interest" description="Disordered" evidence="2">
    <location>
        <begin position="680"/>
        <end position="706"/>
    </location>
</feature>
<sequence length="2267" mass="251656">MVAVSSPDNDAPGKPCVQCQQRYVAYSNAFYATVVAHSVFFPRCQHGPFCAGCRCKVASRTLGACVCRALLQGFREAQWPEAEPGDIERAREELRLRKAPPPTAPSPVWTPLEAHRQATDDRRSAAVAALQAAKADIAEEQSLVSQEERHGPSTEPFEAPAATFKRRAGANATLEEAKSQKLKKRSGAAEPDAPETRSAAEVAAAVATEAVSKARFLEVIAPDRLQSVRGSKKALREAPVRRNWRSMSGAAESHVVATVGRTKEGIPTWSGEASLFVQYEEAALLWEQSLTWEKRYTAGPKLVQDLSGAARRLVAGQPPGWVAYRGGVQVLMDHLRRGLGKPRVNEVTDLLAAYFKGTKRRTHESMNDYITRKTEAYMRACQALKRVQPYYEPTAKNDRASGRRNSGDVGSWTWGRQWTPASETEMGGRTDGPNLDDDDEAIHADAATATTTAPSEQRSNHDWWAPSWGAWNSWSWNQGWSGSYGAWGGHSYGSSSTSSYDSERREQELLPTFIQGWYLLTDASLDSHERNLVVTALGGNFSPAKVAQELRNQFPETEVKRRDHSRRYQSYLGEIRELDDDEAEEQETDFPDNLEEIFNEEGFAMMSSAETEAQAAMAAIDTAPRTLKDARQRQHLVKQNRKYYQNAGHRAAGTTNPKPKDDSNLDCLRCGKRGHRAANCPHKPIGDAPPAAQAHLAQGSSSSEPQQAPFVCYADSAQDILFHDDDHRNIDNFVGYAVQESFHTGPSPENENALTTSEAVAAGMAVIDGGATQTIGSVRALEAVLQKNRQRKGTSGLKGLATEEPPTFAFGNSTENRCLSTAQIRVQANGQPGELRVHTLESGEAPILLSIQTLRSLKAIIDFEIVVLRAFVSQLLKMEGGRKWSCAPVLQRTPLEEAVQSLNKAAAKKSELQAHVAGLGVKVNGNETMAILQQRAMQHLISSTEGAGEDKIGFGKYANQTYSHVQQYDDQYCRWVMTTAKEGGGCSMYLTRFATWLENNPKSKTPTYMPKVDMNNWFVEKKEKDKSKGSQGKDPTSRTSSPELKEPATSSTGPSEKMLQKLMEAVATLSEEVQTLKNERGEKPRKMAAKSDETMEATQAKRALAIQIYESTEEIAKACMQAGIHVTLELGEKNEDSVESLQCKEAHQGTTAQAYRRKSSQPSLEEKQRPPPRNLASLEPLPPKLYTIGADIGHWVHPHSEESHQFMIIVDEGSRFRAGRILSSGSKQSPNAQSCLSYLQEGWVQYFGFPSTLRLDPAGAFRSTAVEAWCDKHSIYLDIVPGEAHWKIGTVENAVRGIKELMTKLSSSDPDITAPEALAEAIWAFNHREIIRGFSPAQHILGQAPDETGRFLPSGSDVHPNLLVENPSGEFERAAARRAEAEKALAEWTAKQRIMRAQHSKHRPCFDFEPGELVYYWRCQESNKSRRQPGGKHGRFLGPARILATESRQSEDGTLRPGGAVWLVKGRSLLKCSPEQLRRATEREQLLEALATPTAGQTPWTFKAVANEIGGNKYEDISQEVPPPEEWNRAQQMEQEAPPARHRIRGKRPLTTSSMGEDQDMEATVEQDAEGLVGGVPHRERSHSRGREPTDQPTAWWTTVPETKWPEQQASFWGDQAAAVEVEFAFPEGKRGRDRALQDLGAFFVGSMRRRAVELSERRLSPEEKQAFQGAKAVEVKNFVASKAFEILPEHLKPDKAQAIGMRWILTWKLREDGSRKPKARAVLLGYQDEGYEHRATTSPVMTRTTRQALLQLSAWKRWKVRKGDVTGAFLQSRQYPDDLFCIPCPEICESLGIEPGSVTRVKKACYGLVDAPLEWYRSVDEFLRTLGFERTWADACCWVLRDQGEILGAVSGHVDDFLFCGPEGHRLWESKLKAIQERFKWGDWESDRFTQCGVIIEQKAEGFELSQPTYLDNLQEIGLNATRRKDRSQPTTDKEKTQLRALLGGISWHAQQVAPYLAAEVSLLLTEVSRSSVETIVKANMLLAMAKSKKDHIMKIHSFKKEDTLTMVAWVDAAQGNRVDGGSTQGIFLGVSTTDLLEGKIAGVSPLAWTSQKIDRACRSPGASEAQAAVNGEDALYAARFQWSELLYGKPDLHHPDDIVKLTGGCVVTDSRNVYDKLETEVLVIKGAEKRTSIELLAVKESQINTRVEMRWVHSEAQLANSLTKAGPVGAREYELYFRMGHQWRLVEDEVIAPDRLQSVRGSKKALRETASPPRPAKFAPRLPAAKVSADRQPRKREIPNGVGKVEKKPRLISAGDSDAEEDESE</sequence>
<comment type="caution">
    <text evidence="5">The sequence shown here is derived from an EMBL/GenBank/DDBJ whole genome shotgun (WGS) entry which is preliminary data.</text>
</comment>
<protein>
    <submittedName>
        <fullName evidence="5">Copia protein</fullName>
    </submittedName>
</protein>
<feature type="region of interest" description="Disordered" evidence="2">
    <location>
        <begin position="392"/>
        <end position="439"/>
    </location>
</feature>
<dbReference type="PROSITE" id="PS50994">
    <property type="entry name" value="INTEGRASE"/>
    <property type="match status" value="1"/>
</dbReference>
<dbReference type="SUPFAM" id="SSF53098">
    <property type="entry name" value="Ribonuclease H-like"/>
    <property type="match status" value="1"/>
</dbReference>
<feature type="region of interest" description="Disordered" evidence="2">
    <location>
        <begin position="138"/>
        <end position="197"/>
    </location>
</feature>
<feature type="region of interest" description="Disordered" evidence="2">
    <location>
        <begin position="1022"/>
        <end position="1057"/>
    </location>
</feature>
<evidence type="ECO:0000256" key="1">
    <source>
        <dbReference type="PROSITE-ProRule" id="PRU00047"/>
    </source>
</evidence>
<dbReference type="GO" id="GO:0015074">
    <property type="term" value="P:DNA integration"/>
    <property type="evidence" value="ECO:0007669"/>
    <property type="project" value="InterPro"/>
</dbReference>
<feature type="compositionally biased region" description="Basic and acidic residues" evidence="2">
    <location>
        <begin position="1077"/>
        <end position="1093"/>
    </location>
</feature>
<reference evidence="5 6" key="1">
    <citation type="submission" date="2016-02" db="EMBL/GenBank/DDBJ databases">
        <title>Genome analysis of coral dinoflagellate symbionts highlights evolutionary adaptations to a symbiotic lifestyle.</title>
        <authorList>
            <person name="Aranda M."/>
            <person name="Li Y."/>
            <person name="Liew Y.J."/>
            <person name="Baumgarten S."/>
            <person name="Simakov O."/>
            <person name="Wilson M."/>
            <person name="Piel J."/>
            <person name="Ashoor H."/>
            <person name="Bougouffa S."/>
            <person name="Bajic V.B."/>
            <person name="Ryu T."/>
            <person name="Ravasi T."/>
            <person name="Bayer T."/>
            <person name="Micklem G."/>
            <person name="Kim H."/>
            <person name="Bhak J."/>
            <person name="Lajeunesse T.C."/>
            <person name="Voolstra C.R."/>
        </authorList>
    </citation>
    <scope>NUCLEOTIDE SEQUENCE [LARGE SCALE GENOMIC DNA]</scope>
    <source>
        <strain evidence="5 6">CCMP2467</strain>
    </source>
</reference>
<dbReference type="SUPFAM" id="SSF57756">
    <property type="entry name" value="Retrovirus zinc finger-like domains"/>
    <property type="match status" value="1"/>
</dbReference>
<feature type="region of interest" description="Disordered" evidence="2">
    <location>
        <begin position="644"/>
        <end position="663"/>
    </location>
</feature>
<dbReference type="EMBL" id="LSRX01000759">
    <property type="protein sequence ID" value="OLP89459.1"/>
    <property type="molecule type" value="Genomic_DNA"/>
</dbReference>
<dbReference type="GO" id="GO:0003676">
    <property type="term" value="F:nucleic acid binding"/>
    <property type="evidence" value="ECO:0007669"/>
    <property type="project" value="InterPro"/>
</dbReference>
<feature type="region of interest" description="Disordered" evidence="2">
    <location>
        <begin position="1139"/>
        <end position="1180"/>
    </location>
</feature>
<accession>A0A1Q9D2P9</accession>
<dbReference type="GO" id="GO:0008270">
    <property type="term" value="F:zinc ion binding"/>
    <property type="evidence" value="ECO:0007669"/>
    <property type="project" value="UniProtKB-KW"/>
</dbReference>
<dbReference type="PROSITE" id="PS50158">
    <property type="entry name" value="ZF_CCHC"/>
    <property type="match status" value="1"/>
</dbReference>
<feature type="domain" description="Integrase catalytic" evidence="4">
    <location>
        <begin position="1179"/>
        <end position="1353"/>
    </location>
</feature>
<feature type="domain" description="CCHC-type" evidence="3">
    <location>
        <begin position="667"/>
        <end position="681"/>
    </location>
</feature>
<dbReference type="Gene3D" id="3.30.420.10">
    <property type="entry name" value="Ribonuclease H-like superfamily/Ribonuclease H"/>
    <property type="match status" value="1"/>
</dbReference>
<feature type="region of interest" description="Disordered" evidence="2">
    <location>
        <begin position="1519"/>
        <end position="1594"/>
    </location>
</feature>
<evidence type="ECO:0000256" key="2">
    <source>
        <dbReference type="SAM" id="MobiDB-lite"/>
    </source>
</evidence>
<feature type="compositionally biased region" description="Basic and acidic residues" evidence="2">
    <location>
        <begin position="1577"/>
        <end position="1590"/>
    </location>
</feature>
<evidence type="ECO:0000313" key="5">
    <source>
        <dbReference type="EMBL" id="OLP89459.1"/>
    </source>
</evidence>
<dbReference type="InterPro" id="IPR036875">
    <property type="entry name" value="Znf_CCHC_sf"/>
</dbReference>
<dbReference type="InterPro" id="IPR001584">
    <property type="entry name" value="Integrase_cat-core"/>
</dbReference>
<proteinExistence type="predicted"/>
<keyword evidence="6" id="KW-1185">Reference proteome</keyword>
<feature type="region of interest" description="Disordered" evidence="2">
    <location>
        <begin position="1075"/>
        <end position="1094"/>
    </location>
</feature>
<dbReference type="Proteomes" id="UP000186817">
    <property type="component" value="Unassembled WGS sequence"/>
</dbReference>
<gene>
    <name evidence="5" type="primary">GIP</name>
    <name evidence="5" type="ORF">AK812_SmicGene29083</name>
</gene>
<keyword evidence="1" id="KW-0479">Metal-binding</keyword>
<dbReference type="InterPro" id="IPR001878">
    <property type="entry name" value="Znf_CCHC"/>
</dbReference>
<feature type="compositionally biased region" description="Basic and acidic residues" evidence="2">
    <location>
        <begin position="2230"/>
        <end position="2251"/>
    </location>
</feature>